<gene>
    <name evidence="5" type="ORF">PRRU23_09060</name>
</gene>
<accession>A0AA37MIP2</accession>
<evidence type="ECO:0000313" key="6">
    <source>
        <dbReference type="Proteomes" id="UP000887043"/>
    </source>
</evidence>
<protein>
    <recommendedName>
        <fullName evidence="7">Aerotolerance regulator BatC</fullName>
    </recommendedName>
</protein>
<dbReference type="Pfam" id="PF13176">
    <property type="entry name" value="TPR_7"/>
    <property type="match status" value="1"/>
</dbReference>
<evidence type="ECO:0000313" key="5">
    <source>
        <dbReference type="EMBL" id="GJG27206.1"/>
    </source>
</evidence>
<dbReference type="EMBL" id="BPTR01000001">
    <property type="protein sequence ID" value="GJG27206.1"/>
    <property type="molecule type" value="Genomic_DNA"/>
</dbReference>
<keyword evidence="1" id="KW-0677">Repeat</keyword>
<dbReference type="PANTHER" id="PTHR44943:SF8">
    <property type="entry name" value="TPR REPEAT-CONTAINING PROTEIN MJ0263"/>
    <property type="match status" value="1"/>
</dbReference>
<dbReference type="AlphaFoldDB" id="A0AA37MIP2"/>
<name>A0AA37MIP2_SEGBR</name>
<dbReference type="RefSeq" id="WP_039870373.1">
    <property type="nucleotide sequence ID" value="NZ_BPTR01000001.1"/>
</dbReference>
<dbReference type="Gene3D" id="1.25.40.10">
    <property type="entry name" value="Tetratricopeptide repeat domain"/>
    <property type="match status" value="2"/>
</dbReference>
<dbReference type="Proteomes" id="UP000887043">
    <property type="component" value="Unassembled WGS sequence"/>
</dbReference>
<evidence type="ECO:0000256" key="4">
    <source>
        <dbReference type="SAM" id="MobiDB-lite"/>
    </source>
</evidence>
<keyword evidence="2 3" id="KW-0802">TPR repeat</keyword>
<dbReference type="Pfam" id="PF13431">
    <property type="entry name" value="TPR_17"/>
    <property type="match status" value="1"/>
</dbReference>
<feature type="repeat" description="TPR" evidence="3">
    <location>
        <begin position="96"/>
        <end position="129"/>
    </location>
</feature>
<sequence length="238" mass="27957">MRDCYRYIILIVMMVCTLSLQAQSDRGLIRMGNRAFHAQKWTKAEINYRKALAKNSSNSQALYNLGCALLQQDKDSMAVEQFEKASKIENNPFRRSKSYHNIGVIMQKQRQYAQAIDAYKMSLRDNPGDNETRYNLALCKKLLKNNPNQQNKKNDKNKDKNKNKDKKNQNNKKEDQNQNKKGQNQDKNKNQNQRHEQKMSRDNADQLLNAAIQQEKATKQKMQRNMSQPKSRNLDKNW</sequence>
<feature type="region of interest" description="Disordered" evidence="4">
    <location>
        <begin position="143"/>
        <end position="238"/>
    </location>
</feature>
<proteinExistence type="predicted"/>
<evidence type="ECO:0008006" key="7">
    <source>
        <dbReference type="Google" id="ProtNLM"/>
    </source>
</evidence>
<evidence type="ECO:0000256" key="1">
    <source>
        <dbReference type="ARBA" id="ARBA00022737"/>
    </source>
</evidence>
<dbReference type="InterPro" id="IPR011990">
    <property type="entry name" value="TPR-like_helical_dom_sf"/>
</dbReference>
<dbReference type="InterPro" id="IPR051685">
    <property type="entry name" value="Ycf3/AcsC/BcsC/TPR_MFPF"/>
</dbReference>
<reference evidence="5" key="1">
    <citation type="submission" date="2021-08" db="EMBL/GenBank/DDBJ databases">
        <title>Prevotella lacticifex sp. nov., isolated from rumen of cow.</title>
        <authorList>
            <person name="Shinkai T."/>
            <person name="Ikeyama N."/>
            <person name="Kumagai M."/>
            <person name="Ohmori H."/>
            <person name="Sakamoto M."/>
            <person name="Ohkuma M."/>
            <person name="Mitsumori M."/>
        </authorList>
    </citation>
    <scope>NUCLEOTIDE SEQUENCE</scope>
    <source>
        <strain evidence="5">DSM 11371</strain>
    </source>
</reference>
<evidence type="ECO:0000256" key="2">
    <source>
        <dbReference type="ARBA" id="ARBA00022803"/>
    </source>
</evidence>
<feature type="compositionally biased region" description="Basic and acidic residues" evidence="4">
    <location>
        <begin position="152"/>
        <end position="204"/>
    </location>
</feature>
<feature type="repeat" description="TPR" evidence="3">
    <location>
        <begin position="59"/>
        <end position="92"/>
    </location>
</feature>
<comment type="caution">
    <text evidence="5">The sequence shown here is derived from an EMBL/GenBank/DDBJ whole genome shotgun (WGS) entry which is preliminary data.</text>
</comment>
<dbReference type="PROSITE" id="PS50005">
    <property type="entry name" value="TPR"/>
    <property type="match status" value="2"/>
</dbReference>
<organism evidence="5 6">
    <name type="scientific">Segatella bryantii</name>
    <name type="common">Prevotella bryantii</name>
    <dbReference type="NCBI Taxonomy" id="77095"/>
    <lineage>
        <taxon>Bacteria</taxon>
        <taxon>Pseudomonadati</taxon>
        <taxon>Bacteroidota</taxon>
        <taxon>Bacteroidia</taxon>
        <taxon>Bacteroidales</taxon>
        <taxon>Prevotellaceae</taxon>
        <taxon>Segatella</taxon>
    </lineage>
</organism>
<dbReference type="PANTHER" id="PTHR44943">
    <property type="entry name" value="CELLULOSE SYNTHASE OPERON PROTEIN C"/>
    <property type="match status" value="1"/>
</dbReference>
<dbReference type="SUPFAM" id="SSF48452">
    <property type="entry name" value="TPR-like"/>
    <property type="match status" value="1"/>
</dbReference>
<dbReference type="InterPro" id="IPR019734">
    <property type="entry name" value="TPR_rpt"/>
</dbReference>
<evidence type="ECO:0000256" key="3">
    <source>
        <dbReference type="PROSITE-ProRule" id="PRU00339"/>
    </source>
</evidence>
<dbReference type="SMART" id="SM00028">
    <property type="entry name" value="TPR"/>
    <property type="match status" value="3"/>
</dbReference>